<dbReference type="AlphaFoldDB" id="W0EH66"/>
<keyword evidence="1" id="KW-0472">Membrane</keyword>
<evidence type="ECO:0008006" key="4">
    <source>
        <dbReference type="Google" id="ProtNLM"/>
    </source>
</evidence>
<dbReference type="OrthoDB" id="1808984at2"/>
<keyword evidence="3" id="KW-1185">Reference proteome</keyword>
<sequence>MVALGAFLGIIQMIWALLLIPTHLALTVIVYRDAKRLSQTALGLSPFLWLGITFSLPIIGMLIYWIMNYSSLSRDSLYKL</sequence>
<keyword evidence="1" id="KW-0812">Transmembrane</keyword>
<accession>W0EH66</accession>
<dbReference type="STRING" id="871968.DESME_02140"/>
<feature type="transmembrane region" description="Helical" evidence="1">
    <location>
        <begin position="43"/>
        <end position="67"/>
    </location>
</feature>
<dbReference type="KEGG" id="dmt:DESME_02140"/>
<dbReference type="RefSeq" id="WP_006719081.1">
    <property type="nucleotide sequence ID" value="NZ_CP007032.1"/>
</dbReference>
<dbReference type="HOGENOM" id="CLU_180628_0_0_9"/>
<organism evidence="2 3">
    <name type="scientific">Desulfitobacterium metallireducens DSM 15288</name>
    <dbReference type="NCBI Taxonomy" id="871968"/>
    <lineage>
        <taxon>Bacteria</taxon>
        <taxon>Bacillati</taxon>
        <taxon>Bacillota</taxon>
        <taxon>Clostridia</taxon>
        <taxon>Eubacteriales</taxon>
        <taxon>Desulfitobacteriaceae</taxon>
        <taxon>Desulfitobacterium</taxon>
    </lineage>
</organism>
<name>W0EH66_9FIRM</name>
<evidence type="ECO:0000256" key="1">
    <source>
        <dbReference type="SAM" id="Phobius"/>
    </source>
</evidence>
<protein>
    <recommendedName>
        <fullName evidence="4">Cardiolipin synthase N-terminal domain-containing protein</fullName>
    </recommendedName>
</protein>
<dbReference type="Proteomes" id="UP000010847">
    <property type="component" value="Chromosome"/>
</dbReference>
<evidence type="ECO:0000313" key="2">
    <source>
        <dbReference type="EMBL" id="AHF08411.1"/>
    </source>
</evidence>
<feature type="transmembrane region" description="Helical" evidence="1">
    <location>
        <begin position="6"/>
        <end position="31"/>
    </location>
</feature>
<reference evidence="2 3" key="1">
    <citation type="submission" date="2013-12" db="EMBL/GenBank/DDBJ databases">
        <authorList>
            <consortium name="DOE Joint Genome Institute"/>
            <person name="Smidt H."/>
            <person name="Huntemann M."/>
            <person name="Han J."/>
            <person name="Chen A."/>
            <person name="Kyrpides N."/>
            <person name="Mavromatis K."/>
            <person name="Markowitz V."/>
            <person name="Palaniappan K."/>
            <person name="Ivanova N."/>
            <person name="Schaumberg A."/>
            <person name="Pati A."/>
            <person name="Liolios K."/>
            <person name="Nordberg H.P."/>
            <person name="Cantor M.N."/>
            <person name="Hua S.X."/>
            <person name="Woyke T."/>
        </authorList>
    </citation>
    <scope>NUCLEOTIDE SEQUENCE [LARGE SCALE GENOMIC DNA]</scope>
    <source>
        <strain evidence="3">DSM 15288</strain>
    </source>
</reference>
<dbReference type="EMBL" id="CP007032">
    <property type="protein sequence ID" value="AHF08411.1"/>
    <property type="molecule type" value="Genomic_DNA"/>
</dbReference>
<evidence type="ECO:0000313" key="3">
    <source>
        <dbReference type="Proteomes" id="UP000010847"/>
    </source>
</evidence>
<keyword evidence="1" id="KW-1133">Transmembrane helix</keyword>
<proteinExistence type="predicted"/>
<gene>
    <name evidence="2" type="ORF">DESME_02140</name>
</gene>